<dbReference type="CDD" id="cd06307">
    <property type="entry name" value="PBP1_sugar_binding"/>
    <property type="match status" value="1"/>
</dbReference>
<evidence type="ECO:0000256" key="3">
    <source>
        <dbReference type="ARBA" id="ARBA00023163"/>
    </source>
</evidence>
<keyword evidence="3" id="KW-0804">Transcription</keyword>
<dbReference type="Pfam" id="PF00356">
    <property type="entry name" value="LacI"/>
    <property type="match status" value="1"/>
</dbReference>
<dbReference type="PROSITE" id="PS50932">
    <property type="entry name" value="HTH_LACI_2"/>
    <property type="match status" value="1"/>
</dbReference>
<evidence type="ECO:0000313" key="6">
    <source>
        <dbReference type="Proteomes" id="UP000238642"/>
    </source>
</evidence>
<evidence type="ECO:0000313" key="5">
    <source>
        <dbReference type="EMBL" id="PRD56585.1"/>
    </source>
</evidence>
<organism evidence="5 6">
    <name type="scientific">Sphingobacterium gobiense</name>
    <dbReference type="NCBI Taxonomy" id="1382456"/>
    <lineage>
        <taxon>Bacteria</taxon>
        <taxon>Pseudomonadati</taxon>
        <taxon>Bacteroidota</taxon>
        <taxon>Sphingobacteriia</taxon>
        <taxon>Sphingobacteriales</taxon>
        <taxon>Sphingobacteriaceae</taxon>
        <taxon>Sphingobacterium</taxon>
    </lineage>
</organism>
<dbReference type="Gene3D" id="1.10.260.40">
    <property type="entry name" value="lambda repressor-like DNA-binding domains"/>
    <property type="match status" value="1"/>
</dbReference>
<dbReference type="PANTHER" id="PTHR30146:SF144">
    <property type="entry name" value="LACI-FAMILY TRANSCRIPTION REGULATOR"/>
    <property type="match status" value="1"/>
</dbReference>
<dbReference type="PROSITE" id="PS00356">
    <property type="entry name" value="HTH_LACI_1"/>
    <property type="match status" value="1"/>
</dbReference>
<dbReference type="AlphaFoldDB" id="A0A2S9JTH9"/>
<dbReference type="SMART" id="SM00354">
    <property type="entry name" value="HTH_LACI"/>
    <property type="match status" value="1"/>
</dbReference>
<dbReference type="GO" id="GO:0003700">
    <property type="term" value="F:DNA-binding transcription factor activity"/>
    <property type="evidence" value="ECO:0007669"/>
    <property type="project" value="TreeGrafter"/>
</dbReference>
<gene>
    <name evidence="5" type="ORF">C5749_04930</name>
</gene>
<comment type="caution">
    <text evidence="5">The sequence shown here is derived from an EMBL/GenBank/DDBJ whole genome shotgun (WGS) entry which is preliminary data.</text>
</comment>
<keyword evidence="2" id="KW-0238">DNA-binding</keyword>
<dbReference type="InterPro" id="IPR000843">
    <property type="entry name" value="HTH_LacI"/>
</dbReference>
<dbReference type="EMBL" id="PVBS01000001">
    <property type="protein sequence ID" value="PRD56585.1"/>
    <property type="molecule type" value="Genomic_DNA"/>
</dbReference>
<reference evidence="5 6" key="1">
    <citation type="submission" date="2018-02" db="EMBL/GenBank/DDBJ databases">
        <title>The draft genome of Sphingobacterium gobiense H7.</title>
        <authorList>
            <person name="Li L."/>
            <person name="Liu L."/>
            <person name="Zhang X."/>
            <person name="Wang T."/>
            <person name="Liang L."/>
        </authorList>
    </citation>
    <scope>NUCLEOTIDE SEQUENCE [LARGE SCALE GENOMIC DNA]</scope>
    <source>
        <strain evidence="5 6">ACCC 05757</strain>
    </source>
</reference>
<dbReference type="CDD" id="cd01392">
    <property type="entry name" value="HTH_LacI"/>
    <property type="match status" value="1"/>
</dbReference>
<proteinExistence type="predicted"/>
<dbReference type="PANTHER" id="PTHR30146">
    <property type="entry name" value="LACI-RELATED TRANSCRIPTIONAL REPRESSOR"/>
    <property type="match status" value="1"/>
</dbReference>
<dbReference type="RefSeq" id="WP_105723534.1">
    <property type="nucleotide sequence ID" value="NZ_PVBS01000001.1"/>
</dbReference>
<protein>
    <submittedName>
        <fullName evidence="5">Transcriptional regulator</fullName>
    </submittedName>
</protein>
<evidence type="ECO:0000256" key="2">
    <source>
        <dbReference type="ARBA" id="ARBA00023125"/>
    </source>
</evidence>
<evidence type="ECO:0000259" key="4">
    <source>
        <dbReference type="PROSITE" id="PS50932"/>
    </source>
</evidence>
<dbReference type="GO" id="GO:0000976">
    <property type="term" value="F:transcription cis-regulatory region binding"/>
    <property type="evidence" value="ECO:0007669"/>
    <property type="project" value="TreeGrafter"/>
</dbReference>
<dbReference type="InterPro" id="IPR028082">
    <property type="entry name" value="Peripla_BP_I"/>
</dbReference>
<dbReference type="Gene3D" id="3.40.50.2300">
    <property type="match status" value="2"/>
</dbReference>
<accession>A0A2S9JTH9</accession>
<dbReference type="OrthoDB" id="628703at2"/>
<sequence length="354" mass="41477">MKKNEKELVGVKEIARRANVSIATVDRVLHNRTGVSEKTKQKINDIIKELDYKPNILARRLASSKTMHLYTLIPEVSEETDYWSVPLQGIIQAEKEIMLYNVKIEKLFYDMNDRESFMKQTKVILQSESVDGVLLAPAFIEEAIAFTDVCQKRKIPFVFINSNIPNRKNLSYFGPDLFYSGYTAAHLVDYLVGKSDQILLMNIAKDINSDYHILKKEEGFTEYFVANNPERIIKQNLDKTDYQSVKKTVAKALRDYPDIRLIFVTNSRVSLVAKYLLEKKTEDMLLVGYDFLDRNIEFLNKGVIDFLICEKPQEQAYRGIKALYRYLMFEEKQEKEYLMPIDIIHRENQRFYRN</sequence>
<evidence type="ECO:0000256" key="1">
    <source>
        <dbReference type="ARBA" id="ARBA00023015"/>
    </source>
</evidence>
<keyword evidence="6" id="KW-1185">Reference proteome</keyword>
<feature type="domain" description="HTH lacI-type" evidence="4">
    <location>
        <begin position="9"/>
        <end position="63"/>
    </location>
</feature>
<dbReference type="Proteomes" id="UP000238642">
    <property type="component" value="Unassembled WGS sequence"/>
</dbReference>
<dbReference type="Pfam" id="PF13407">
    <property type="entry name" value="Peripla_BP_4"/>
    <property type="match status" value="1"/>
</dbReference>
<dbReference type="InterPro" id="IPR010982">
    <property type="entry name" value="Lambda_DNA-bd_dom_sf"/>
</dbReference>
<name>A0A2S9JTH9_9SPHI</name>
<dbReference type="SUPFAM" id="SSF47413">
    <property type="entry name" value="lambda repressor-like DNA-binding domains"/>
    <property type="match status" value="1"/>
</dbReference>
<dbReference type="InterPro" id="IPR025997">
    <property type="entry name" value="SBP_2_dom"/>
</dbReference>
<dbReference type="SUPFAM" id="SSF53822">
    <property type="entry name" value="Periplasmic binding protein-like I"/>
    <property type="match status" value="1"/>
</dbReference>
<keyword evidence="1" id="KW-0805">Transcription regulation</keyword>